<gene>
    <name evidence="2" type="ORF">A3A10_00065</name>
</gene>
<evidence type="ECO:0000313" key="2">
    <source>
        <dbReference type="EMBL" id="OHA15782.1"/>
    </source>
</evidence>
<proteinExistence type="predicted"/>
<dbReference type="InterPro" id="IPR029044">
    <property type="entry name" value="Nucleotide-diphossugar_trans"/>
</dbReference>
<evidence type="ECO:0000259" key="1">
    <source>
        <dbReference type="Pfam" id="PF00535"/>
    </source>
</evidence>
<accession>A0A1G2LY52</accession>
<evidence type="ECO:0000313" key="3">
    <source>
        <dbReference type="Proteomes" id="UP000178116"/>
    </source>
</evidence>
<organism evidence="2 3">
    <name type="scientific">Candidatus Tagabacteria bacterium RIFCSPLOWO2_01_FULL_42_9</name>
    <dbReference type="NCBI Taxonomy" id="1802296"/>
    <lineage>
        <taxon>Bacteria</taxon>
        <taxon>Candidatus Tagaibacteriota</taxon>
    </lineage>
</organism>
<reference evidence="2 3" key="1">
    <citation type="journal article" date="2016" name="Nat. Commun.">
        <title>Thousands of microbial genomes shed light on interconnected biogeochemical processes in an aquifer system.</title>
        <authorList>
            <person name="Anantharaman K."/>
            <person name="Brown C.T."/>
            <person name="Hug L.A."/>
            <person name="Sharon I."/>
            <person name="Castelle C.J."/>
            <person name="Probst A.J."/>
            <person name="Thomas B.C."/>
            <person name="Singh A."/>
            <person name="Wilkins M.J."/>
            <person name="Karaoz U."/>
            <person name="Brodie E.L."/>
            <person name="Williams K.H."/>
            <person name="Hubbard S.S."/>
            <person name="Banfield J.F."/>
        </authorList>
    </citation>
    <scope>NUCLEOTIDE SEQUENCE [LARGE SCALE GENOMIC DNA]</scope>
</reference>
<dbReference type="InterPro" id="IPR001173">
    <property type="entry name" value="Glyco_trans_2-like"/>
</dbReference>
<dbReference type="PANTHER" id="PTHR22916:SF3">
    <property type="entry name" value="UDP-GLCNAC:BETAGAL BETA-1,3-N-ACETYLGLUCOSAMINYLTRANSFERASE-LIKE PROTEIN 1"/>
    <property type="match status" value="1"/>
</dbReference>
<sequence length="269" mass="30765">MNPVRDTKSEIFSDTPKASRISNGMKISIVIAFYQSYGAVARQVKYFKAMNLPDDIEFIFVDDGSNPPYNIADYDLKNLRIHYTNEKRPWTQGLARNAGAKLSTGEYFLMTDIDHILSKEAIMAVYNFTGDKMIFPREFGVLSEDGTLTQDLAVLEEYGMDMSRLNFKRGLYASVHGNTFAMKKSTFELLGGYRPEHSLYGHYAGYKKGEDCFFNRIWNRYAAKNGIQSVRGPKIYIFPIGRYHAKGDTNPKGLFHNLSYELTQQPMKE</sequence>
<dbReference type="AlphaFoldDB" id="A0A1G2LY52"/>
<dbReference type="Proteomes" id="UP000178116">
    <property type="component" value="Unassembled WGS sequence"/>
</dbReference>
<dbReference type="SUPFAM" id="SSF53448">
    <property type="entry name" value="Nucleotide-diphospho-sugar transferases"/>
    <property type="match status" value="1"/>
</dbReference>
<dbReference type="GO" id="GO:0016758">
    <property type="term" value="F:hexosyltransferase activity"/>
    <property type="evidence" value="ECO:0007669"/>
    <property type="project" value="UniProtKB-ARBA"/>
</dbReference>
<dbReference type="PANTHER" id="PTHR22916">
    <property type="entry name" value="GLYCOSYLTRANSFERASE"/>
    <property type="match status" value="1"/>
</dbReference>
<name>A0A1G2LY52_9BACT</name>
<dbReference type="EMBL" id="MHRA01000011">
    <property type="protein sequence ID" value="OHA15782.1"/>
    <property type="molecule type" value="Genomic_DNA"/>
</dbReference>
<dbReference type="Pfam" id="PF00535">
    <property type="entry name" value="Glycos_transf_2"/>
    <property type="match status" value="1"/>
</dbReference>
<dbReference type="CDD" id="cd00761">
    <property type="entry name" value="Glyco_tranf_GTA_type"/>
    <property type="match status" value="1"/>
</dbReference>
<protein>
    <recommendedName>
        <fullName evidence="1">Glycosyltransferase 2-like domain-containing protein</fullName>
    </recommendedName>
</protein>
<feature type="domain" description="Glycosyltransferase 2-like" evidence="1">
    <location>
        <begin position="28"/>
        <end position="128"/>
    </location>
</feature>
<dbReference type="Gene3D" id="3.90.550.10">
    <property type="entry name" value="Spore Coat Polysaccharide Biosynthesis Protein SpsA, Chain A"/>
    <property type="match status" value="1"/>
</dbReference>
<comment type="caution">
    <text evidence="2">The sequence shown here is derived from an EMBL/GenBank/DDBJ whole genome shotgun (WGS) entry which is preliminary data.</text>
</comment>